<feature type="region of interest" description="Disordered" evidence="13">
    <location>
        <begin position="72"/>
        <end position="99"/>
    </location>
</feature>
<dbReference type="Gene3D" id="3.30.70.100">
    <property type="match status" value="1"/>
</dbReference>
<evidence type="ECO:0000256" key="5">
    <source>
        <dbReference type="ARBA" id="ARBA00022741"/>
    </source>
</evidence>
<dbReference type="GO" id="GO:0016887">
    <property type="term" value="F:ATP hydrolysis activity"/>
    <property type="evidence" value="ECO:0007669"/>
    <property type="project" value="InterPro"/>
</dbReference>
<dbReference type="InterPro" id="IPR059000">
    <property type="entry name" value="ATPase_P-type_domA"/>
</dbReference>
<feature type="transmembrane region" description="Helical" evidence="12">
    <location>
        <begin position="212"/>
        <end position="230"/>
    </location>
</feature>
<dbReference type="InterPro" id="IPR036163">
    <property type="entry name" value="HMA_dom_sf"/>
</dbReference>
<dbReference type="PROSITE" id="PS50846">
    <property type="entry name" value="HMA_2"/>
    <property type="match status" value="1"/>
</dbReference>
<dbReference type="PRINTS" id="PR00943">
    <property type="entry name" value="CUATPASE"/>
</dbReference>
<dbReference type="CDD" id="cd00371">
    <property type="entry name" value="HMA"/>
    <property type="match status" value="1"/>
</dbReference>
<keyword evidence="4 12" id="KW-0479">Metal-binding</keyword>
<keyword evidence="16" id="KW-1185">Reference proteome</keyword>
<evidence type="ECO:0000313" key="16">
    <source>
        <dbReference type="Proteomes" id="UP001165587"/>
    </source>
</evidence>
<dbReference type="Proteomes" id="UP001165587">
    <property type="component" value="Unassembled WGS sequence"/>
</dbReference>
<dbReference type="AlphaFoldDB" id="A0AA41XGC8"/>
<dbReference type="Gene3D" id="2.70.150.10">
    <property type="entry name" value="Calcium-transporting ATPase, cytoplasmic transduction domain A"/>
    <property type="match status" value="1"/>
</dbReference>
<dbReference type="InterPro" id="IPR023214">
    <property type="entry name" value="HAD_sf"/>
</dbReference>
<dbReference type="InterPro" id="IPR023299">
    <property type="entry name" value="ATPase_P-typ_cyto_dom_N"/>
</dbReference>
<dbReference type="Pfam" id="PF00403">
    <property type="entry name" value="HMA"/>
    <property type="match status" value="1"/>
</dbReference>
<dbReference type="InterPro" id="IPR027256">
    <property type="entry name" value="P-typ_ATPase_IB"/>
</dbReference>
<dbReference type="GO" id="GO:0005886">
    <property type="term" value="C:plasma membrane"/>
    <property type="evidence" value="ECO:0007669"/>
    <property type="project" value="UniProtKB-SubCell"/>
</dbReference>
<evidence type="ECO:0000256" key="12">
    <source>
        <dbReference type="RuleBase" id="RU362081"/>
    </source>
</evidence>
<dbReference type="InterPro" id="IPR036412">
    <property type="entry name" value="HAD-like_sf"/>
</dbReference>
<evidence type="ECO:0000256" key="8">
    <source>
        <dbReference type="ARBA" id="ARBA00022989"/>
    </source>
</evidence>
<reference evidence="15" key="1">
    <citation type="submission" date="2022-08" db="EMBL/GenBank/DDBJ databases">
        <authorList>
            <person name="Deng Y."/>
            <person name="Han X.-F."/>
            <person name="Zhang Y.-Q."/>
        </authorList>
    </citation>
    <scope>NUCLEOTIDE SEQUENCE</scope>
    <source>
        <strain evidence="15">CPCC 203407</strain>
    </source>
</reference>
<feature type="transmembrane region" description="Helical" evidence="12">
    <location>
        <begin position="711"/>
        <end position="730"/>
    </location>
</feature>
<evidence type="ECO:0000256" key="2">
    <source>
        <dbReference type="ARBA" id="ARBA00006024"/>
    </source>
</evidence>
<dbReference type="Gene3D" id="3.40.50.1000">
    <property type="entry name" value="HAD superfamily/HAD-like"/>
    <property type="match status" value="1"/>
</dbReference>
<evidence type="ECO:0000256" key="1">
    <source>
        <dbReference type="ARBA" id="ARBA00004651"/>
    </source>
</evidence>
<dbReference type="PRINTS" id="PR00119">
    <property type="entry name" value="CATATPASE"/>
</dbReference>
<keyword evidence="9 12" id="KW-0472">Membrane</keyword>
<keyword evidence="6 12" id="KW-0067">ATP-binding</keyword>
<dbReference type="PANTHER" id="PTHR43520:SF8">
    <property type="entry name" value="P-TYPE CU(+) TRANSPORTER"/>
    <property type="match status" value="1"/>
</dbReference>
<comment type="similarity">
    <text evidence="2 12">Belongs to the cation transport ATPase (P-type) (TC 3.A.3) family. Type IB subfamily.</text>
</comment>
<keyword evidence="8 12" id="KW-1133">Transmembrane helix</keyword>
<comment type="catalytic activity">
    <reaction evidence="10">
        <text>ATP + H2O = ADP + phosphate + H(+)</text>
        <dbReference type="Rhea" id="RHEA:13065"/>
        <dbReference type="ChEBI" id="CHEBI:15377"/>
        <dbReference type="ChEBI" id="CHEBI:15378"/>
        <dbReference type="ChEBI" id="CHEBI:30616"/>
        <dbReference type="ChEBI" id="CHEBI:43474"/>
        <dbReference type="ChEBI" id="CHEBI:456216"/>
    </reaction>
</comment>
<dbReference type="Pfam" id="PF00122">
    <property type="entry name" value="E1-E2_ATPase"/>
    <property type="match status" value="1"/>
</dbReference>
<dbReference type="SUPFAM" id="SSF55008">
    <property type="entry name" value="HMA, heavy metal-associated domain"/>
    <property type="match status" value="1"/>
</dbReference>
<dbReference type="InterPro" id="IPR044492">
    <property type="entry name" value="P_typ_ATPase_HD_dom"/>
</dbReference>
<dbReference type="PROSITE" id="PS00154">
    <property type="entry name" value="ATPASE_E1_E2"/>
    <property type="match status" value="1"/>
</dbReference>
<dbReference type="NCBIfam" id="TIGR01525">
    <property type="entry name" value="ATPase-IB_hvy"/>
    <property type="match status" value="1"/>
</dbReference>
<dbReference type="EMBL" id="JANLCK010000011">
    <property type="protein sequence ID" value="MCS5727517.1"/>
    <property type="molecule type" value="Genomic_DNA"/>
</dbReference>
<comment type="subcellular location">
    <subcellularLocation>
        <location evidence="1">Cell membrane</location>
        <topology evidence="1">Multi-pass membrane protein</topology>
    </subcellularLocation>
</comment>
<dbReference type="SFLD" id="SFLDF00027">
    <property type="entry name" value="p-type_atpase"/>
    <property type="match status" value="1"/>
</dbReference>
<keyword evidence="12" id="KW-1003">Cell membrane</keyword>
<evidence type="ECO:0000256" key="3">
    <source>
        <dbReference type="ARBA" id="ARBA00022692"/>
    </source>
</evidence>
<dbReference type="InterPro" id="IPR008250">
    <property type="entry name" value="ATPase_P-typ_transduc_dom_A_sf"/>
</dbReference>
<evidence type="ECO:0000256" key="11">
    <source>
        <dbReference type="ARBA" id="ARBA00074171"/>
    </source>
</evidence>
<dbReference type="SFLD" id="SFLDG00002">
    <property type="entry name" value="C1.7:_P-type_atpase_like"/>
    <property type="match status" value="1"/>
</dbReference>
<keyword evidence="5 12" id="KW-0547">Nucleotide-binding</keyword>
<feature type="domain" description="HMA" evidence="14">
    <location>
        <begin position="2"/>
        <end position="71"/>
    </location>
</feature>
<dbReference type="GO" id="GO:0043682">
    <property type="term" value="F:P-type divalent copper transporter activity"/>
    <property type="evidence" value="ECO:0007669"/>
    <property type="project" value="TreeGrafter"/>
</dbReference>
<feature type="compositionally biased region" description="Gly residues" evidence="13">
    <location>
        <begin position="84"/>
        <end position="95"/>
    </location>
</feature>
<evidence type="ECO:0000256" key="4">
    <source>
        <dbReference type="ARBA" id="ARBA00022723"/>
    </source>
</evidence>
<dbReference type="RefSeq" id="WP_259530506.1">
    <property type="nucleotide sequence ID" value="NZ_JANLCK010000011.1"/>
</dbReference>
<evidence type="ECO:0000256" key="13">
    <source>
        <dbReference type="SAM" id="MobiDB-lite"/>
    </source>
</evidence>
<feature type="transmembrane region" description="Helical" evidence="12">
    <location>
        <begin position="364"/>
        <end position="386"/>
    </location>
</feature>
<evidence type="ECO:0000313" key="15">
    <source>
        <dbReference type="EMBL" id="MCS5727517.1"/>
    </source>
</evidence>
<sequence>MAGVELEIGGMTCASCANRIERKLNKLPGVEASVNYATEKARVQIDAAVADSALGAPELIAVVESAGYTATVPAPPVSRDDGSSGDGSSGDGSGRSGADDAAATSLRHRLIVSTVLALPVVVLSMVPALQFTNWQWLALTLAAPVAVWGAWPFHRAAWVNLRHGAATMDTLISVGVLAAFGWSLWALFFGTAGEAGMRMGFSLFASGHGDELYLEVAAAVTVFILAGRYIELKAKRDSGAALRALLELGAKDAAVLREGREERIPVGALAPGDLFVVRPGEKIATDGLVREGASAVDLSMLTGESAPVEVGAGDRVVGASLNVGGRLVVEVTRTGADTELARLGRLVEEAQTGKAEVQRLADRISGVFVPVVIGLALVAFGLWLVFGGSVEAAFTAAVATLIIACPCALGLATPTALLVGTGRGSQLGILIRGPQVLEQTRRVDTIVLDKTGTVTTGRMTLHRTVPAAGVDASELVRVAAAVEAGSEHPIARAIVAGAGASAPGSAPVDPVSDFRSAGGSGVQAIVGERLVVAGRPSWLAAEWGIRLDDELAAAVEAAEREGRTAVAVGWDGTAAGVLVVGDTVKESSAAAVAEFVRLGLRPVLLTGDNPGAAAAVGAAVGIDDVRAGVTPQGKLDAVRELQAEGRVVAMVGDGVNDAAALAAADLGIALGSGTDAAIAAADITVMREDLGAAADAVRLARRTLGVIKGNLFWAFAYNVAAIPVAMLGLLNPLLAGAAMALSSVFVVTNSLRLRGFSARSTESRR</sequence>
<evidence type="ECO:0000259" key="14">
    <source>
        <dbReference type="PROSITE" id="PS50846"/>
    </source>
</evidence>
<dbReference type="InterPro" id="IPR018303">
    <property type="entry name" value="ATPase_P-typ_P_site"/>
</dbReference>
<proteinExistence type="inferred from homology"/>
<dbReference type="NCBIfam" id="TIGR01494">
    <property type="entry name" value="ATPase_P-type"/>
    <property type="match status" value="1"/>
</dbReference>
<dbReference type="FunFam" id="3.30.70.100:FF:000005">
    <property type="entry name" value="Copper-exporting P-type ATPase A"/>
    <property type="match status" value="1"/>
</dbReference>
<feature type="transmembrane region" description="Helical" evidence="12">
    <location>
        <begin position="171"/>
        <end position="192"/>
    </location>
</feature>
<feature type="transmembrane region" description="Helical" evidence="12">
    <location>
        <begin position="134"/>
        <end position="151"/>
    </location>
</feature>
<dbReference type="GO" id="GO:0055070">
    <property type="term" value="P:copper ion homeostasis"/>
    <property type="evidence" value="ECO:0007669"/>
    <property type="project" value="TreeGrafter"/>
</dbReference>
<protein>
    <recommendedName>
        <fullName evidence="11">Cation-transporting P-type ATPase B</fullName>
    </recommendedName>
</protein>
<dbReference type="InterPro" id="IPR017969">
    <property type="entry name" value="Heavy-metal-associated_CS"/>
</dbReference>
<dbReference type="SFLD" id="SFLDS00003">
    <property type="entry name" value="Haloacid_Dehalogenase"/>
    <property type="match status" value="1"/>
</dbReference>
<dbReference type="InterPro" id="IPR023298">
    <property type="entry name" value="ATPase_P-typ_TM_dom_sf"/>
</dbReference>
<name>A0AA41XGC8_9MICO</name>
<dbReference type="PANTHER" id="PTHR43520">
    <property type="entry name" value="ATP7, ISOFORM B"/>
    <property type="match status" value="1"/>
</dbReference>
<feature type="transmembrane region" description="Helical" evidence="12">
    <location>
        <begin position="392"/>
        <end position="419"/>
    </location>
</feature>
<keyword evidence="3 12" id="KW-0812">Transmembrane</keyword>
<dbReference type="SUPFAM" id="SSF81653">
    <property type="entry name" value="Calcium ATPase, transduction domain A"/>
    <property type="match status" value="1"/>
</dbReference>
<dbReference type="InterPro" id="IPR006121">
    <property type="entry name" value="HMA_dom"/>
</dbReference>
<dbReference type="PROSITE" id="PS01229">
    <property type="entry name" value="COF_2"/>
    <property type="match status" value="1"/>
</dbReference>
<keyword evidence="7" id="KW-1278">Translocase</keyword>
<feature type="transmembrane region" description="Helical" evidence="12">
    <location>
        <begin position="110"/>
        <end position="128"/>
    </location>
</feature>
<organism evidence="15 16">
    <name type="scientific">Herbiconiux oxytropis</name>
    <dbReference type="NCBI Taxonomy" id="2970915"/>
    <lineage>
        <taxon>Bacteria</taxon>
        <taxon>Bacillati</taxon>
        <taxon>Actinomycetota</taxon>
        <taxon>Actinomycetes</taxon>
        <taxon>Micrococcales</taxon>
        <taxon>Microbacteriaceae</taxon>
        <taxon>Herbiconiux</taxon>
    </lineage>
</organism>
<dbReference type="GO" id="GO:0005507">
    <property type="term" value="F:copper ion binding"/>
    <property type="evidence" value="ECO:0007669"/>
    <property type="project" value="TreeGrafter"/>
</dbReference>
<dbReference type="SUPFAM" id="SSF56784">
    <property type="entry name" value="HAD-like"/>
    <property type="match status" value="1"/>
</dbReference>
<gene>
    <name evidence="15" type="ORF">N1028_16605</name>
</gene>
<dbReference type="Pfam" id="PF00702">
    <property type="entry name" value="Hydrolase"/>
    <property type="match status" value="1"/>
</dbReference>
<evidence type="ECO:0000256" key="7">
    <source>
        <dbReference type="ARBA" id="ARBA00022967"/>
    </source>
</evidence>
<dbReference type="InterPro" id="IPR001757">
    <property type="entry name" value="P_typ_ATPase"/>
</dbReference>
<dbReference type="Gene3D" id="3.40.1110.10">
    <property type="entry name" value="Calcium-transporting ATPase, cytoplasmic domain N"/>
    <property type="match status" value="1"/>
</dbReference>
<feature type="transmembrane region" description="Helical" evidence="12">
    <location>
        <begin position="736"/>
        <end position="755"/>
    </location>
</feature>
<dbReference type="CDD" id="cd02094">
    <property type="entry name" value="P-type_ATPase_Cu-like"/>
    <property type="match status" value="1"/>
</dbReference>
<evidence type="ECO:0000256" key="6">
    <source>
        <dbReference type="ARBA" id="ARBA00022840"/>
    </source>
</evidence>
<accession>A0AA41XGC8</accession>
<dbReference type="PROSITE" id="PS01047">
    <property type="entry name" value="HMA_1"/>
    <property type="match status" value="1"/>
</dbReference>
<comment type="caution">
    <text evidence="15">The sequence shown here is derived from an EMBL/GenBank/DDBJ whole genome shotgun (WGS) entry which is preliminary data.</text>
</comment>
<dbReference type="FunFam" id="2.70.150.10:FF:000002">
    <property type="entry name" value="Copper-transporting ATPase 1, putative"/>
    <property type="match status" value="1"/>
</dbReference>
<evidence type="ECO:0000256" key="9">
    <source>
        <dbReference type="ARBA" id="ARBA00023136"/>
    </source>
</evidence>
<dbReference type="SUPFAM" id="SSF81665">
    <property type="entry name" value="Calcium ATPase, transmembrane domain M"/>
    <property type="match status" value="1"/>
</dbReference>
<dbReference type="GO" id="GO:0005524">
    <property type="term" value="F:ATP binding"/>
    <property type="evidence" value="ECO:0007669"/>
    <property type="project" value="UniProtKB-UniRule"/>
</dbReference>
<evidence type="ECO:0000256" key="10">
    <source>
        <dbReference type="ARBA" id="ARBA00049360"/>
    </source>
</evidence>